<dbReference type="RefSeq" id="WP_076145776.1">
    <property type="nucleotide sequence ID" value="NZ_LWLN01000001.1"/>
</dbReference>
<name>A0A1S8AWL5_9EURY</name>
<comment type="caution">
    <text evidence="1">The sequence shown here is derived from an EMBL/GenBank/DDBJ whole genome shotgun (WGS) entry which is preliminary data.</text>
</comment>
<keyword evidence="2" id="KW-1185">Reference proteome</keyword>
<sequence length="107" mass="12039">MSLHGDRSQGARGRRGRELIAHLFDVDTGRVESLSWPLGNRVTVEADAERLFALDHRRSARTVTAFSVTNYTCVVRLRSPVGREKFYGIADADLPTDPVDPDWIRTD</sequence>
<dbReference type="OrthoDB" id="166257at2157"/>
<gene>
    <name evidence="1" type="ORF">A6E15_09350</name>
</gene>
<dbReference type="Proteomes" id="UP000189370">
    <property type="component" value="Unassembled WGS sequence"/>
</dbReference>
<protein>
    <submittedName>
        <fullName evidence="1">Uncharacterized protein</fullName>
    </submittedName>
</protein>
<evidence type="ECO:0000313" key="1">
    <source>
        <dbReference type="EMBL" id="OLZ41180.1"/>
    </source>
</evidence>
<organism evidence="1 2">
    <name type="scientific">Natrinema saccharevitans</name>
    <dbReference type="NCBI Taxonomy" id="301967"/>
    <lineage>
        <taxon>Archaea</taxon>
        <taxon>Methanobacteriati</taxon>
        <taxon>Methanobacteriota</taxon>
        <taxon>Stenosarchaea group</taxon>
        <taxon>Halobacteria</taxon>
        <taxon>Halobacteriales</taxon>
        <taxon>Natrialbaceae</taxon>
        <taxon>Natrinema</taxon>
    </lineage>
</organism>
<evidence type="ECO:0000313" key="2">
    <source>
        <dbReference type="Proteomes" id="UP000189370"/>
    </source>
</evidence>
<accession>A0A1S8AWL5</accession>
<dbReference type="AlphaFoldDB" id="A0A1S8AWL5"/>
<proteinExistence type="predicted"/>
<dbReference type="EMBL" id="LWLN01000001">
    <property type="protein sequence ID" value="OLZ41180.1"/>
    <property type="molecule type" value="Genomic_DNA"/>
</dbReference>
<reference evidence="2" key="1">
    <citation type="submission" date="2016-04" db="EMBL/GenBank/DDBJ databases">
        <authorList>
            <person name="Chen S.-C."/>
            <person name="Lai M.-C."/>
        </authorList>
    </citation>
    <scope>NUCLEOTIDE SEQUENCE [LARGE SCALE GENOMIC DNA]</scope>
    <source>
        <strain evidence="2">AB14</strain>
    </source>
</reference>